<dbReference type="GO" id="GO:0000976">
    <property type="term" value="F:transcription cis-regulatory region binding"/>
    <property type="evidence" value="ECO:0007669"/>
    <property type="project" value="TreeGrafter"/>
</dbReference>
<dbReference type="CDD" id="cd01392">
    <property type="entry name" value="HTH_LacI"/>
    <property type="match status" value="1"/>
</dbReference>
<reference evidence="5 6" key="1">
    <citation type="submission" date="2017-01" db="EMBL/GenBank/DDBJ databases">
        <authorList>
            <person name="Erauso G."/>
        </authorList>
    </citation>
    <scope>NUCLEOTIDE SEQUENCE [LARGE SCALE GENOMIC DNA]</scope>
    <source>
        <strain evidence="5">MESINF1</strain>
    </source>
</reference>
<keyword evidence="6" id="KW-1185">Reference proteome</keyword>
<dbReference type="Pfam" id="PF00356">
    <property type="entry name" value="LacI"/>
    <property type="match status" value="1"/>
</dbReference>
<dbReference type="PANTHER" id="PTHR30146:SF154">
    <property type="entry name" value="TRANSCRIPTION REGULATOR, MEMBER OF GALR FAMILY"/>
    <property type="match status" value="1"/>
</dbReference>
<dbReference type="SUPFAM" id="SSF53822">
    <property type="entry name" value="Periplasmic binding protein-like I"/>
    <property type="match status" value="1"/>
</dbReference>
<evidence type="ECO:0000313" key="5">
    <source>
        <dbReference type="EMBL" id="SSC11939.1"/>
    </source>
</evidence>
<evidence type="ECO:0000256" key="2">
    <source>
        <dbReference type="ARBA" id="ARBA00023125"/>
    </source>
</evidence>
<gene>
    <name evidence="5" type="ORF">MESINF_0490</name>
</gene>
<evidence type="ECO:0000256" key="1">
    <source>
        <dbReference type="ARBA" id="ARBA00023015"/>
    </source>
</evidence>
<dbReference type="InterPro" id="IPR010982">
    <property type="entry name" value="Lambda_DNA-bd_dom_sf"/>
</dbReference>
<evidence type="ECO:0000259" key="4">
    <source>
        <dbReference type="PROSITE" id="PS50932"/>
    </source>
</evidence>
<dbReference type="SMART" id="SM00354">
    <property type="entry name" value="HTH_LACI"/>
    <property type="match status" value="1"/>
</dbReference>
<dbReference type="KEGG" id="minf:MESINF_0490"/>
<dbReference type="AlphaFoldDB" id="A0A7Z7PMK0"/>
<organism evidence="5 6">
    <name type="scientific">Mesotoga infera</name>
    <dbReference type="NCBI Taxonomy" id="1236046"/>
    <lineage>
        <taxon>Bacteria</taxon>
        <taxon>Thermotogati</taxon>
        <taxon>Thermotogota</taxon>
        <taxon>Thermotogae</taxon>
        <taxon>Kosmotogales</taxon>
        <taxon>Kosmotogaceae</taxon>
        <taxon>Mesotoga</taxon>
    </lineage>
</organism>
<feature type="domain" description="HTH lacI-type" evidence="4">
    <location>
        <begin position="6"/>
        <end position="60"/>
    </location>
</feature>
<keyword evidence="2" id="KW-0238">DNA-binding</keyword>
<evidence type="ECO:0000256" key="3">
    <source>
        <dbReference type="ARBA" id="ARBA00023163"/>
    </source>
</evidence>
<dbReference type="Proteomes" id="UP000250796">
    <property type="component" value="Chromosome MESINF"/>
</dbReference>
<keyword evidence="3" id="KW-0804">Transcription</keyword>
<dbReference type="Gene3D" id="1.10.260.40">
    <property type="entry name" value="lambda repressor-like DNA-binding domains"/>
    <property type="match status" value="1"/>
</dbReference>
<evidence type="ECO:0000313" key="6">
    <source>
        <dbReference type="Proteomes" id="UP000250796"/>
    </source>
</evidence>
<dbReference type="PANTHER" id="PTHR30146">
    <property type="entry name" value="LACI-RELATED TRANSCRIPTIONAL REPRESSOR"/>
    <property type="match status" value="1"/>
</dbReference>
<keyword evidence="1" id="KW-0805">Transcription regulation</keyword>
<dbReference type="InterPro" id="IPR000843">
    <property type="entry name" value="HTH_LacI"/>
</dbReference>
<protein>
    <submittedName>
        <fullName evidence="5">Transcriptional regulator</fullName>
    </submittedName>
</protein>
<dbReference type="InterPro" id="IPR046335">
    <property type="entry name" value="LacI/GalR-like_sensor"/>
</dbReference>
<dbReference type="EMBL" id="LS974202">
    <property type="protein sequence ID" value="SSC11939.1"/>
    <property type="molecule type" value="Genomic_DNA"/>
</dbReference>
<sequence length="330" mass="36892">MAMTRVTIKDVAVSLGLSVSTVSRALNDKGDVDPKTRKKVKEKAVELGYFPNMVAKALKGKVLGLLGVVIDDNANPFYAEVVKGMERQARKYGFHLLLVNTSADYEEQVFAVDFLQSKGVDGILIAPVDDTKPYEMEALRVPFVVVGRHFEEGDFVEVYNDEVLGGYLATKHLLDGGRRNIVTIQPAMNIYPTRGRSEGYRKALIEFSAELYNQSRELKSSPEQAGNSLKEYIKTQGLPDAIFAYNDMYALEVITCLKGRKLRVPEDVAVVGYDDIPYSVYVHPALTSVALDKEWMGRTSVELLVRMVQGEELKKKKYIQKPVLRVRDSG</sequence>
<dbReference type="PROSITE" id="PS50932">
    <property type="entry name" value="HTH_LACI_2"/>
    <property type="match status" value="1"/>
</dbReference>
<dbReference type="SUPFAM" id="SSF47413">
    <property type="entry name" value="lambda repressor-like DNA-binding domains"/>
    <property type="match status" value="1"/>
</dbReference>
<dbReference type="Pfam" id="PF13377">
    <property type="entry name" value="Peripla_BP_3"/>
    <property type="match status" value="1"/>
</dbReference>
<accession>A0A7Z7PMK0</accession>
<dbReference type="Gene3D" id="3.40.50.2300">
    <property type="match status" value="2"/>
</dbReference>
<dbReference type="GO" id="GO:0003700">
    <property type="term" value="F:DNA-binding transcription factor activity"/>
    <property type="evidence" value="ECO:0007669"/>
    <property type="project" value="TreeGrafter"/>
</dbReference>
<name>A0A7Z7PMK0_9BACT</name>
<proteinExistence type="predicted"/>
<dbReference type="CDD" id="cd06267">
    <property type="entry name" value="PBP1_LacI_sugar_binding-like"/>
    <property type="match status" value="1"/>
</dbReference>
<dbReference type="InterPro" id="IPR028082">
    <property type="entry name" value="Peripla_BP_I"/>
</dbReference>